<comment type="subunit">
    <text evidence="4">Homodimer.</text>
</comment>
<keyword evidence="3 4" id="KW-0808">Transferase</keyword>
<dbReference type="SUPFAM" id="SSF55831">
    <property type="entry name" value="Thymidylate synthase/dCMP hydroxymethylase"/>
    <property type="match status" value="1"/>
</dbReference>
<feature type="binding site" description="in other chain" evidence="4">
    <location>
        <begin position="253"/>
        <end position="255"/>
    </location>
    <ligand>
        <name>dUMP</name>
        <dbReference type="ChEBI" id="CHEBI:246422"/>
        <note>ligand shared between dimeric partners</note>
    </ligand>
</feature>
<feature type="binding site" evidence="4">
    <location>
        <position position="215"/>
    </location>
    <ligand>
        <name>(6R)-5,10-methylene-5,6,7,8-tetrahydrofolate</name>
        <dbReference type="ChEBI" id="CHEBI:15636"/>
    </ligand>
</feature>
<dbReference type="EMBL" id="VMFF01000058">
    <property type="protein sequence ID" value="TSC65229.1"/>
    <property type="molecule type" value="Genomic_DNA"/>
</dbReference>
<dbReference type="InterPro" id="IPR036926">
    <property type="entry name" value="Thymidate_synth/dCMP_Mease_sf"/>
</dbReference>
<feature type="active site" description="Nucleophile" evidence="4">
    <location>
        <position position="192"/>
    </location>
</feature>
<keyword evidence="4" id="KW-0963">Cytoplasm</keyword>
<accession>A0A554JA42</accession>
<dbReference type="UniPathway" id="UPA00575"/>
<proteinExistence type="inferred from homology"/>
<dbReference type="GO" id="GO:0005829">
    <property type="term" value="C:cytosol"/>
    <property type="evidence" value="ECO:0007669"/>
    <property type="project" value="TreeGrafter"/>
</dbReference>
<evidence type="ECO:0000256" key="2">
    <source>
        <dbReference type="ARBA" id="ARBA00022603"/>
    </source>
</evidence>
<dbReference type="GO" id="GO:0004799">
    <property type="term" value="F:thymidylate synthase activity"/>
    <property type="evidence" value="ECO:0007669"/>
    <property type="project" value="UniProtKB-UniRule"/>
</dbReference>
<dbReference type="InterPro" id="IPR023451">
    <property type="entry name" value="Thymidate_synth/dCMP_Mease_dom"/>
</dbReference>
<dbReference type="Pfam" id="PF00303">
    <property type="entry name" value="Thymidylat_synt"/>
    <property type="match status" value="1"/>
</dbReference>
<evidence type="ECO:0000259" key="5">
    <source>
        <dbReference type="Pfam" id="PF00303"/>
    </source>
</evidence>
<dbReference type="InterPro" id="IPR000398">
    <property type="entry name" value="Thymidylate_synthase"/>
</dbReference>
<evidence type="ECO:0000313" key="6">
    <source>
        <dbReference type="EMBL" id="TSC65229.1"/>
    </source>
</evidence>
<organism evidence="6 7">
    <name type="scientific">Candidatus Doudnabacteria bacterium Gr01-1014_77</name>
    <dbReference type="NCBI Taxonomy" id="2017133"/>
    <lineage>
        <taxon>Bacteria</taxon>
        <taxon>Candidatus Doudnaibacteriota</taxon>
    </lineage>
</organism>
<keyword evidence="2 4" id="KW-0489">Methyltransferase</keyword>
<comment type="pathway">
    <text evidence="4">Pyrimidine metabolism; dTTP biosynthesis.</text>
</comment>
<name>A0A554JA42_9BACT</name>
<evidence type="ECO:0000256" key="1">
    <source>
        <dbReference type="ARBA" id="ARBA00011947"/>
    </source>
</evidence>
<dbReference type="HAMAP" id="MF_00008">
    <property type="entry name" value="Thymidy_synth_bact"/>
    <property type="match status" value="1"/>
</dbReference>
<dbReference type="NCBIfam" id="TIGR03284">
    <property type="entry name" value="thym_sym"/>
    <property type="match status" value="1"/>
</dbReference>
<evidence type="ECO:0000256" key="4">
    <source>
        <dbReference type="HAMAP-Rule" id="MF_00008"/>
    </source>
</evidence>
<dbReference type="GO" id="GO:0032259">
    <property type="term" value="P:methylation"/>
    <property type="evidence" value="ECO:0007669"/>
    <property type="project" value="UniProtKB-KW"/>
</dbReference>
<dbReference type="GO" id="GO:0006231">
    <property type="term" value="P:dTMP biosynthetic process"/>
    <property type="evidence" value="ECO:0007669"/>
    <property type="project" value="UniProtKB-UniRule"/>
</dbReference>
<dbReference type="PANTHER" id="PTHR11548">
    <property type="entry name" value="THYMIDYLATE SYNTHASE 1"/>
    <property type="match status" value="1"/>
</dbReference>
<evidence type="ECO:0000313" key="7">
    <source>
        <dbReference type="Proteomes" id="UP000319613"/>
    </source>
</evidence>
<feature type="domain" description="Thymidylate synthase/dCMP hydroxymethylase" evidence="5">
    <location>
        <begin position="8"/>
        <end position="310"/>
    </location>
</feature>
<comment type="caution">
    <text evidence="4">Lacks conserved residue(s) required for the propagation of feature annotation.</text>
</comment>
<dbReference type="AlphaFoldDB" id="A0A554JA42"/>
<dbReference type="GO" id="GO:0006235">
    <property type="term" value="P:dTTP biosynthetic process"/>
    <property type="evidence" value="ECO:0007669"/>
    <property type="project" value="UniProtKB-UniRule"/>
</dbReference>
<comment type="function">
    <text evidence="4">Catalyzes the reductive methylation of 2'-deoxyuridine-5'-monophosphate (dUMP) to 2'-deoxythymidine-5'-monophosphate (dTMP) while utilizing 5,10-methylenetetrahydrofolate (mTHF) as the methyl donor and reductant in the reaction, yielding dihydrofolate (DHF) as a by-product. This enzymatic reaction provides an intracellular de novo source of dTMP, an essential precursor for DNA biosynthesis.</text>
</comment>
<comment type="similarity">
    <text evidence="4">Belongs to the thymidylate synthase family. Bacterial-type ThyA subfamily.</text>
</comment>
<feature type="binding site" description="in other chain" evidence="4">
    <location>
        <begin position="212"/>
        <end position="215"/>
    </location>
    <ligand>
        <name>dUMP</name>
        <dbReference type="ChEBI" id="CHEBI:246422"/>
        <note>ligand shared between dimeric partners</note>
    </ligand>
</feature>
<dbReference type="Proteomes" id="UP000319613">
    <property type="component" value="Unassembled WGS sequence"/>
</dbReference>
<sequence>MDTQHPEQQYLELLRDILANGSEKKDHNTGMGLKSVFGRQIRFDLSKGFPLLTTKRVYWKGVLHELLWFLSGSSNIKYLVDNEVHIWDDYPYKSYKKISDKKEVPSLTQQEFIQKIKEDSSFAEKWGDLPKIYGELWRRWPAKNGRTIDQISWIIGELKAYPHRKHHVFSVWNPEYLYSMALPGEALSFPLCHILVHFNVSDNKLSCQLYQRSADMFLGVPFNIGSYALLTQIIAHVCGYEVGEFVHTFGDAHIYANHFEQVNEQLTREPKQFPTLTIDPNIRDIDSIKPEHIHLEGYDPHPTLKADLTVAGGFNEDDRIDFTKKN</sequence>
<dbReference type="InterPro" id="IPR045097">
    <property type="entry name" value="Thymidate_synth/dCMP_Mease"/>
</dbReference>
<gene>
    <name evidence="4" type="primary">thyA</name>
    <name evidence="6" type="ORF">G01um101477_566</name>
</gene>
<comment type="subcellular location">
    <subcellularLocation>
        <location evidence="4">Cytoplasm</location>
    </subcellularLocation>
</comment>
<comment type="catalytic activity">
    <reaction evidence="4">
        <text>dUMP + (6R)-5,10-methylene-5,6,7,8-tetrahydrofolate = 7,8-dihydrofolate + dTMP</text>
        <dbReference type="Rhea" id="RHEA:12104"/>
        <dbReference type="ChEBI" id="CHEBI:15636"/>
        <dbReference type="ChEBI" id="CHEBI:57451"/>
        <dbReference type="ChEBI" id="CHEBI:63528"/>
        <dbReference type="ChEBI" id="CHEBI:246422"/>
        <dbReference type="EC" id="2.1.1.45"/>
    </reaction>
</comment>
<dbReference type="Gene3D" id="3.30.572.10">
    <property type="entry name" value="Thymidylate synthase/dCMP hydroxymethylase domain"/>
    <property type="match status" value="1"/>
</dbReference>
<reference evidence="6 7" key="1">
    <citation type="submission" date="2017-07" db="EMBL/GenBank/DDBJ databases">
        <title>Mechanisms for carbon and nitrogen cycling indicate functional differentiation within the Candidate Phyla Radiation.</title>
        <authorList>
            <person name="Danczak R.E."/>
            <person name="Johnston M.D."/>
            <person name="Kenah C."/>
            <person name="Slattery M."/>
            <person name="Wrighton K.C."/>
            <person name="Wilkins M.J."/>
        </authorList>
    </citation>
    <scope>NUCLEOTIDE SEQUENCE [LARGE SCALE GENOMIC DNA]</scope>
    <source>
        <strain evidence="6">Gr01-1014_77</strain>
    </source>
</reference>
<dbReference type="NCBIfam" id="NF002496">
    <property type="entry name" value="PRK01827.1-2"/>
    <property type="match status" value="1"/>
</dbReference>
<feature type="binding site" description="in other chain" evidence="4">
    <location>
        <position position="223"/>
    </location>
    <ligand>
        <name>dUMP</name>
        <dbReference type="ChEBI" id="CHEBI:246422"/>
        <note>ligand shared between dimeric partners</note>
    </ligand>
</feature>
<dbReference type="PANTHER" id="PTHR11548:SF1">
    <property type="entry name" value="THYMIDYLATE SYNTHASE 1"/>
    <property type="match status" value="1"/>
</dbReference>
<dbReference type="EC" id="2.1.1.45" evidence="1 4"/>
<dbReference type="PRINTS" id="PR00108">
    <property type="entry name" value="THYMDSNTHASE"/>
</dbReference>
<comment type="caution">
    <text evidence="6">The sequence shown here is derived from an EMBL/GenBank/DDBJ whole genome shotgun (WGS) entry which is preliminary data.</text>
</comment>
<keyword evidence="4" id="KW-0545">Nucleotide biosynthesis</keyword>
<protein>
    <recommendedName>
        <fullName evidence="1 4">Thymidylate synthase</fullName>
        <shortName evidence="4">TS</shortName>
        <shortName evidence="4">TSase</shortName>
        <ecNumber evidence="1 4">2.1.1.45</ecNumber>
    </recommendedName>
</protein>
<evidence type="ECO:0000256" key="3">
    <source>
        <dbReference type="ARBA" id="ARBA00022679"/>
    </source>
</evidence>
<dbReference type="CDD" id="cd00351">
    <property type="entry name" value="TS_Pyrimidine_HMase"/>
    <property type="match status" value="1"/>
</dbReference>